<organism evidence="1 2">
    <name type="scientific">Chryseobacterium aquaeductus</name>
    <dbReference type="NCBI Taxonomy" id="2675056"/>
    <lineage>
        <taxon>Bacteria</taxon>
        <taxon>Pseudomonadati</taxon>
        <taxon>Bacteroidota</taxon>
        <taxon>Flavobacteriia</taxon>
        <taxon>Flavobacteriales</taxon>
        <taxon>Weeksellaceae</taxon>
        <taxon>Chryseobacterium group</taxon>
        <taxon>Chryseobacterium</taxon>
    </lineage>
</organism>
<sequence length="216" mass="24509">MVFIHRPQFISMTYKIDIQHLLPINFTGSENNALSFVICNSETEALKKFQLLSRKLLEVNNWKTNAGRNPTQFYLFNRENDKSAVAQLNDLIKIKMPAPKNNIGNGFDWVAVSKIQTIDQTQMIVFLLEMKPHSCAESAKGTIAHFYTEKASNTFILAKKDNTIQFSIHGRNEKPNVNKTEVISSVRNLFVASGGIFGGSKIQWEDFTKEFIKSTS</sequence>
<keyword evidence="2" id="KW-1185">Reference proteome</keyword>
<name>A0A9N8MFT4_9FLAO</name>
<protein>
    <submittedName>
        <fullName evidence="1">Uncharacterized protein</fullName>
    </submittedName>
</protein>
<evidence type="ECO:0000313" key="1">
    <source>
        <dbReference type="EMBL" id="CAD7799668.1"/>
    </source>
</evidence>
<reference evidence="1" key="1">
    <citation type="submission" date="2020-12" db="EMBL/GenBank/DDBJ databases">
        <authorList>
            <person name="Rodrigo-Torres L."/>
            <person name="Arahal R. D."/>
            <person name="Lucena T."/>
        </authorList>
    </citation>
    <scope>NUCLEOTIDE SEQUENCE</scope>
    <source>
        <strain evidence="1">CECT 9390</strain>
    </source>
</reference>
<comment type="caution">
    <text evidence="1">The sequence shown here is derived from an EMBL/GenBank/DDBJ whole genome shotgun (WGS) entry which is preliminary data.</text>
</comment>
<dbReference type="EMBL" id="CAJIMS010000001">
    <property type="protein sequence ID" value="CAD7799668.1"/>
    <property type="molecule type" value="Genomic_DNA"/>
</dbReference>
<accession>A0A9N8MFT4</accession>
<proteinExistence type="predicted"/>
<dbReference type="Proteomes" id="UP000662618">
    <property type="component" value="Unassembled WGS sequence"/>
</dbReference>
<evidence type="ECO:0000313" key="2">
    <source>
        <dbReference type="Proteomes" id="UP000662618"/>
    </source>
</evidence>
<gene>
    <name evidence="1" type="ORF">CHRY9390_00519</name>
</gene>
<dbReference type="AlphaFoldDB" id="A0A9N8MFT4"/>